<feature type="region of interest" description="Disordered" evidence="1">
    <location>
        <begin position="27"/>
        <end position="63"/>
    </location>
</feature>
<dbReference type="EMBL" id="LN483166">
    <property type="protein sequence ID" value="CED84784.1"/>
    <property type="molecule type" value="Genomic_DNA"/>
</dbReference>
<sequence length="356" mass="39197">MEGNKLSVSNPIANADSTYAQAHFEAPAQVSKRTLSKRSILPSPISMPSSIGQPDPSFSRAKAGTVKPVSIDWQAGRPPHQEFQQFDVLDPPRPSLSSHKLNQLLTDPPKKTFCDTSDRGFIVPVPRAATRVSYADYTGLIRLAGTYHARAITPDEVPLDPFYQGALGLYTGPEMLSLTKCGSVDMNDMVEAIENCPTWLPRASFRDHVFPQGRSAQSELSSSLSVFSFAETALNQYLHSHRQPADMASTAFNSIPKKRKREGLGLPCPYDQHAMNTESDSTINDAIKVHEDPPWATFMKKEEHSDINFIGDSRILACLGSAPSKPGLMIHLVWGMLNLLDKFQSTLHNPPLCILL</sequence>
<evidence type="ECO:0000256" key="1">
    <source>
        <dbReference type="SAM" id="MobiDB-lite"/>
    </source>
</evidence>
<evidence type="ECO:0000313" key="2">
    <source>
        <dbReference type="EMBL" id="CED84784.1"/>
    </source>
</evidence>
<feature type="compositionally biased region" description="Low complexity" evidence="1">
    <location>
        <begin position="39"/>
        <end position="51"/>
    </location>
</feature>
<dbReference type="AlphaFoldDB" id="A0A0F7SVM9"/>
<organism evidence="2">
    <name type="scientific">Phaffia rhodozyma</name>
    <name type="common">Yeast</name>
    <name type="synonym">Xanthophyllomyces dendrorhous</name>
    <dbReference type="NCBI Taxonomy" id="264483"/>
    <lineage>
        <taxon>Eukaryota</taxon>
        <taxon>Fungi</taxon>
        <taxon>Dikarya</taxon>
        <taxon>Basidiomycota</taxon>
        <taxon>Agaricomycotina</taxon>
        <taxon>Tremellomycetes</taxon>
        <taxon>Cystofilobasidiales</taxon>
        <taxon>Mrakiaceae</taxon>
        <taxon>Phaffia</taxon>
    </lineage>
</organism>
<reference evidence="2" key="1">
    <citation type="submission" date="2014-08" db="EMBL/GenBank/DDBJ databases">
        <authorList>
            <person name="Sharma Rahul"/>
            <person name="Thines Marco"/>
        </authorList>
    </citation>
    <scope>NUCLEOTIDE SEQUENCE</scope>
</reference>
<proteinExistence type="predicted"/>
<protein>
    <submittedName>
        <fullName evidence="2">Uncharacterized protein</fullName>
    </submittedName>
</protein>
<name>A0A0F7SVM9_PHARH</name>
<accession>A0A0F7SVM9</accession>